<evidence type="ECO:0000313" key="2">
    <source>
        <dbReference type="EMBL" id="ABF39441.1"/>
    </source>
</evidence>
<dbReference type="EnsemblBacteria" id="ABF39441">
    <property type="protein sequence ID" value="ABF39441"/>
    <property type="gene ID" value="Acid345_0436"/>
</dbReference>
<evidence type="ECO:0000313" key="3">
    <source>
        <dbReference type="Proteomes" id="UP000002432"/>
    </source>
</evidence>
<keyword evidence="3" id="KW-1185">Reference proteome</keyword>
<reference evidence="2 3" key="1">
    <citation type="journal article" date="2009" name="Appl. Environ. Microbiol.">
        <title>Three genomes from the phylum Acidobacteria provide insight into the lifestyles of these microorganisms in soils.</title>
        <authorList>
            <person name="Ward N.L."/>
            <person name="Challacombe J.F."/>
            <person name="Janssen P.H."/>
            <person name="Henrissat B."/>
            <person name="Coutinho P.M."/>
            <person name="Wu M."/>
            <person name="Xie G."/>
            <person name="Haft D.H."/>
            <person name="Sait M."/>
            <person name="Badger J."/>
            <person name="Barabote R.D."/>
            <person name="Bradley B."/>
            <person name="Brettin T.S."/>
            <person name="Brinkac L.M."/>
            <person name="Bruce D."/>
            <person name="Creasy T."/>
            <person name="Daugherty S.C."/>
            <person name="Davidsen T.M."/>
            <person name="DeBoy R.T."/>
            <person name="Detter J.C."/>
            <person name="Dodson R.J."/>
            <person name="Durkin A.S."/>
            <person name="Ganapathy A."/>
            <person name="Gwinn-Giglio M."/>
            <person name="Han C.S."/>
            <person name="Khouri H."/>
            <person name="Kiss H."/>
            <person name="Kothari S.P."/>
            <person name="Madupu R."/>
            <person name="Nelson K.E."/>
            <person name="Nelson W.C."/>
            <person name="Paulsen I."/>
            <person name="Penn K."/>
            <person name="Ren Q."/>
            <person name="Rosovitz M.J."/>
            <person name="Selengut J.D."/>
            <person name="Shrivastava S."/>
            <person name="Sullivan S.A."/>
            <person name="Tapia R."/>
            <person name="Thompson L.S."/>
            <person name="Watkins K.L."/>
            <person name="Yang Q."/>
            <person name="Yu C."/>
            <person name="Zafar N."/>
            <person name="Zhou L."/>
            <person name="Kuske C.R."/>
        </authorList>
    </citation>
    <scope>NUCLEOTIDE SEQUENCE [LARGE SCALE GENOMIC DNA]</scope>
    <source>
        <strain evidence="2 3">Ellin345</strain>
    </source>
</reference>
<dbReference type="SUPFAM" id="SSF117074">
    <property type="entry name" value="Hypothetical protein PA1324"/>
    <property type="match status" value="1"/>
</dbReference>
<proteinExistence type="predicted"/>
<dbReference type="HOGENOM" id="CLU_077411_1_0_0"/>
<dbReference type="OrthoDB" id="9772097at2"/>
<dbReference type="RefSeq" id="WP_011521243.1">
    <property type="nucleotide sequence ID" value="NC_008009.1"/>
</dbReference>
<keyword evidence="1" id="KW-0732">Signal</keyword>
<dbReference type="Gene3D" id="2.60.40.420">
    <property type="entry name" value="Cupredoxins - blue copper proteins"/>
    <property type="match status" value="1"/>
</dbReference>
<dbReference type="EMBL" id="CP000360">
    <property type="protein sequence ID" value="ABF39441.1"/>
    <property type="molecule type" value="Genomic_DNA"/>
</dbReference>
<dbReference type="KEGG" id="aba:Acid345_0436"/>
<organism evidence="2 3">
    <name type="scientific">Koribacter versatilis (strain Ellin345)</name>
    <dbReference type="NCBI Taxonomy" id="204669"/>
    <lineage>
        <taxon>Bacteria</taxon>
        <taxon>Pseudomonadati</taxon>
        <taxon>Acidobacteriota</taxon>
        <taxon>Terriglobia</taxon>
        <taxon>Terriglobales</taxon>
        <taxon>Candidatus Korobacteraceae</taxon>
        <taxon>Candidatus Korobacter</taxon>
    </lineage>
</organism>
<accession>Q1IUK9</accession>
<dbReference type="Gene3D" id="2.60.40.1120">
    <property type="entry name" value="Carboxypeptidase-like, regulatory domain"/>
    <property type="match status" value="1"/>
</dbReference>
<feature type="chain" id="PRO_5004191293" description="Rhamnogalacturonan lyase domain-containing protein" evidence="1">
    <location>
        <begin position="24"/>
        <end position="237"/>
    </location>
</feature>
<name>Q1IUK9_KORVE</name>
<dbReference type="AlphaFoldDB" id="Q1IUK9"/>
<dbReference type="Proteomes" id="UP000002432">
    <property type="component" value="Chromosome"/>
</dbReference>
<dbReference type="STRING" id="204669.Acid345_0436"/>
<feature type="signal peptide" evidence="1">
    <location>
        <begin position="1"/>
        <end position="23"/>
    </location>
</feature>
<sequence>MRTKQVCTAAALALLIAPASVWAGTISGKVTVDGPVPKQKVIDMSKEPACAKDYPASDPPKTETATVGAGNSLSDVVVYISAGANDEGTVPPQAVTLDQHGCRYIKHVTALHVNQDMKVTNSDPTSHNIHPLAKTNREWNKSQPPGSPALDAKFDQAEFIPVKCNIHPWMHGYIVVLKTNHFGVTGADGGFSLKDLPPGKYTVTAWQETLGSSQQDVTIGGANETKTINFVFKGKAY</sequence>
<dbReference type="eggNOG" id="COG3794">
    <property type="taxonomic scope" value="Bacteria"/>
</dbReference>
<dbReference type="InterPro" id="IPR008972">
    <property type="entry name" value="Cupredoxin"/>
</dbReference>
<protein>
    <recommendedName>
        <fullName evidence="4">Rhamnogalacturonan lyase domain-containing protein</fullName>
    </recommendedName>
</protein>
<gene>
    <name evidence="2" type="ordered locus">Acid345_0436</name>
</gene>
<evidence type="ECO:0008006" key="4">
    <source>
        <dbReference type="Google" id="ProtNLM"/>
    </source>
</evidence>
<evidence type="ECO:0000256" key="1">
    <source>
        <dbReference type="SAM" id="SignalP"/>
    </source>
</evidence>